<feature type="non-terminal residue" evidence="1">
    <location>
        <position position="331"/>
    </location>
</feature>
<name>A0A0P9EQN7_9ARCH</name>
<dbReference type="PANTHER" id="PTHR43581:SF4">
    <property type="entry name" value="ATP_GTP PHOSPHATASE"/>
    <property type="match status" value="1"/>
</dbReference>
<evidence type="ECO:0008006" key="3">
    <source>
        <dbReference type="Google" id="ProtNLM"/>
    </source>
</evidence>
<dbReference type="Proteomes" id="UP000050515">
    <property type="component" value="Unassembled WGS sequence"/>
</dbReference>
<evidence type="ECO:0000313" key="2">
    <source>
        <dbReference type="Proteomes" id="UP000050515"/>
    </source>
</evidence>
<sequence length="331" mass="38374">IISKKLSDVWGENEGKLEIRYENGKEPMLLVMITPETTRNYLVPPSMESDGFQWFLSVFINLNASTDGDYHNSFLLLDDLGVLLHPGKQKNFLEFLRESLPVNIYIIYTTHLPFFIPLDIPESILLLSRVDTSTKILDLMNLQDDWKDQRDVLAPVRAALGYGILDSFFVNKTIFFVSSIADQIILNFIWDRYNVIKNNIKSKDVAFIGQNEDDSIYSYALWARYNNFPFYIILNDSKYGQSLKEKLSRMNIDEHVKLIPSKIGVDESTVEDFIDPDIIAKAYVKHHKIYSEDQLQYLTSILRNRKGVIRILNEYSEKNNIDYDRSGTANE</sequence>
<organism evidence="1 2">
    <name type="scientific">Acidiplasma aeolicum</name>
    <dbReference type="NCBI Taxonomy" id="507754"/>
    <lineage>
        <taxon>Archaea</taxon>
        <taxon>Methanobacteriati</taxon>
        <taxon>Thermoplasmatota</taxon>
        <taxon>Thermoplasmata</taxon>
        <taxon>Thermoplasmatales</taxon>
        <taxon>Ferroplasmaceae</taxon>
        <taxon>Acidiplasma</taxon>
    </lineage>
</organism>
<dbReference type="InterPro" id="IPR051396">
    <property type="entry name" value="Bact_Antivir_Def_Nuclease"/>
</dbReference>
<protein>
    <recommendedName>
        <fullName evidence="3">ATPase AAA-type core domain-containing protein</fullName>
    </recommendedName>
</protein>
<gene>
    <name evidence="1" type="ORF">SE19_07715</name>
</gene>
<comment type="caution">
    <text evidence="1">The sequence shown here is derived from an EMBL/GenBank/DDBJ whole genome shotgun (WGS) entry which is preliminary data.</text>
</comment>
<evidence type="ECO:0000313" key="1">
    <source>
        <dbReference type="EMBL" id="KPV45938.1"/>
    </source>
</evidence>
<accession>A0A0P9EQN7</accession>
<dbReference type="SUPFAM" id="SSF52540">
    <property type="entry name" value="P-loop containing nucleoside triphosphate hydrolases"/>
    <property type="match status" value="1"/>
</dbReference>
<dbReference type="PANTHER" id="PTHR43581">
    <property type="entry name" value="ATP/GTP PHOSPHATASE"/>
    <property type="match status" value="1"/>
</dbReference>
<dbReference type="EMBL" id="LJCQ01000343">
    <property type="protein sequence ID" value="KPV45938.1"/>
    <property type="molecule type" value="Genomic_DNA"/>
</dbReference>
<dbReference type="InterPro" id="IPR027417">
    <property type="entry name" value="P-loop_NTPase"/>
</dbReference>
<proteinExistence type="predicted"/>
<dbReference type="RefSeq" id="WP_169749829.1">
    <property type="nucleotide sequence ID" value="NZ_LJCQ01000343.1"/>
</dbReference>
<reference evidence="1 2" key="1">
    <citation type="submission" date="2015-09" db="EMBL/GenBank/DDBJ databases">
        <title>Draft genome sequence of Acidiplasma aeolicum DSM 18409.</title>
        <authorList>
            <person name="Hemp J."/>
        </authorList>
    </citation>
    <scope>NUCLEOTIDE SEQUENCE [LARGE SCALE GENOMIC DNA]</scope>
    <source>
        <strain evidence="1 2">V</strain>
    </source>
</reference>
<feature type="non-terminal residue" evidence="1">
    <location>
        <position position="1"/>
    </location>
</feature>
<dbReference type="AlphaFoldDB" id="A0A0P9EQN7"/>